<evidence type="ECO:0000313" key="2">
    <source>
        <dbReference type="EMBL" id="BDH79569.1"/>
    </source>
</evidence>
<dbReference type="PANTHER" id="PTHR46211">
    <property type="entry name" value="GLYCEROPHOSPHORYL DIESTER PHOSPHODIESTERASE"/>
    <property type="match status" value="1"/>
</dbReference>
<evidence type="ECO:0000313" key="3">
    <source>
        <dbReference type="Proteomes" id="UP000831817"/>
    </source>
</evidence>
<dbReference type="PANTHER" id="PTHR46211:SF1">
    <property type="entry name" value="GLYCEROPHOSPHODIESTER PHOSPHODIESTERASE, CYTOPLASMIC"/>
    <property type="match status" value="1"/>
</dbReference>
<evidence type="ECO:0000259" key="1">
    <source>
        <dbReference type="PROSITE" id="PS51704"/>
    </source>
</evidence>
<accession>A0ABM7YE78</accession>
<gene>
    <name evidence="2" type="primary">glpQ</name>
    <name evidence="2" type="ORF">MTTB_09480</name>
</gene>
<dbReference type="Proteomes" id="UP000831817">
    <property type="component" value="Chromosome"/>
</dbReference>
<organism evidence="2 3">
    <name type="scientific">Methanothermobacter tenebrarum</name>
    <dbReference type="NCBI Taxonomy" id="680118"/>
    <lineage>
        <taxon>Archaea</taxon>
        <taxon>Methanobacteriati</taxon>
        <taxon>Methanobacteriota</taxon>
        <taxon>Methanomada group</taxon>
        <taxon>Methanobacteria</taxon>
        <taxon>Methanobacteriales</taxon>
        <taxon>Methanobacteriaceae</taxon>
        <taxon>Methanothermobacter</taxon>
    </lineage>
</organism>
<dbReference type="Gene3D" id="3.20.20.190">
    <property type="entry name" value="Phosphatidylinositol (PI) phosphodiesterase"/>
    <property type="match status" value="1"/>
</dbReference>
<dbReference type="RefSeq" id="WP_248563915.1">
    <property type="nucleotide sequence ID" value="NZ_AP025698.1"/>
</dbReference>
<feature type="domain" description="GP-PDE" evidence="1">
    <location>
        <begin position="1"/>
        <end position="222"/>
    </location>
</feature>
<dbReference type="Pfam" id="PF03009">
    <property type="entry name" value="GDPD"/>
    <property type="match status" value="1"/>
</dbReference>
<dbReference type="InterPro" id="IPR017946">
    <property type="entry name" value="PLC-like_Pdiesterase_TIM-brl"/>
</dbReference>
<protein>
    <submittedName>
        <fullName evidence="2">Glycerophosphoryl diester phosphodiesterase</fullName>
    </submittedName>
</protein>
<dbReference type="PROSITE" id="PS51704">
    <property type="entry name" value="GP_PDE"/>
    <property type="match status" value="1"/>
</dbReference>
<name>A0ABM7YE78_9EURY</name>
<dbReference type="InterPro" id="IPR030395">
    <property type="entry name" value="GP_PDE_dom"/>
</dbReference>
<keyword evidence="3" id="KW-1185">Reference proteome</keyword>
<dbReference type="GeneID" id="71965466"/>
<reference evidence="2 3" key="1">
    <citation type="submission" date="2022-04" db="EMBL/GenBank/DDBJ databases">
        <title>Complete genome of Methanothermobacter tenebrarum strain RMAS.</title>
        <authorList>
            <person name="Nakamura K."/>
            <person name="Oshima K."/>
            <person name="Hattori M."/>
            <person name="Kamagata Y."/>
            <person name="Takamizawa K."/>
        </authorList>
    </citation>
    <scope>NUCLEOTIDE SEQUENCE [LARGE SCALE GENOMIC DNA]</scope>
    <source>
        <strain evidence="2 3">RMAS</strain>
    </source>
</reference>
<dbReference type="SUPFAM" id="SSF51695">
    <property type="entry name" value="PLC-like phosphodiesterases"/>
    <property type="match status" value="1"/>
</dbReference>
<proteinExistence type="predicted"/>
<dbReference type="EMBL" id="AP025698">
    <property type="protein sequence ID" value="BDH79569.1"/>
    <property type="molecule type" value="Genomic_DNA"/>
</dbReference>
<sequence>MEFIAHRGASYFEPENTLKAVKRALEMGADRVEVDVRLSKDKELVVIHDPTVDRTTDGTGQVEDMTLQELKKLNAGKGERIPTLQEIIEAIKDAKLVIEMKIPGIEKKVLETIHENRLENVMITSFYHGSLRKVKMLDDNIRTGVIFSCQPLKPERLALDASADAIFPKHKFVDQNMIKRVHKHDILVYPWTIDKPKTAKKLIRLGVDGIVTNKLLGARKAHLL</sequence>